<dbReference type="CDD" id="cd05233">
    <property type="entry name" value="SDR_c"/>
    <property type="match status" value="1"/>
</dbReference>
<dbReference type="InterPro" id="IPR020904">
    <property type="entry name" value="Sc_DH/Rdtase_CS"/>
</dbReference>
<keyword evidence="4" id="KW-1185">Reference proteome</keyword>
<organism evidence="3 4">
    <name type="scientific">Gordonia malaquae NBRC 108250</name>
    <dbReference type="NCBI Taxonomy" id="1223542"/>
    <lineage>
        <taxon>Bacteria</taxon>
        <taxon>Bacillati</taxon>
        <taxon>Actinomycetota</taxon>
        <taxon>Actinomycetes</taxon>
        <taxon>Mycobacteriales</taxon>
        <taxon>Gordoniaceae</taxon>
        <taxon>Gordonia</taxon>
    </lineage>
</organism>
<dbReference type="PANTHER" id="PTHR43943:SF2">
    <property type="entry name" value="DEHYDROGENASE_REDUCTASE 4"/>
    <property type="match status" value="1"/>
</dbReference>
<dbReference type="FunFam" id="3.40.50.720:FF:000084">
    <property type="entry name" value="Short-chain dehydrogenase reductase"/>
    <property type="match status" value="1"/>
</dbReference>
<protein>
    <submittedName>
        <fullName evidence="3">Putative oxidoreductase</fullName>
    </submittedName>
</protein>
<dbReference type="NCBIfam" id="NF005559">
    <property type="entry name" value="PRK07231.1"/>
    <property type="match status" value="1"/>
</dbReference>
<evidence type="ECO:0000313" key="4">
    <source>
        <dbReference type="Proteomes" id="UP000035009"/>
    </source>
</evidence>
<dbReference type="STRING" id="410332.SAMN04488550_2220"/>
<sequence>MTTSNSTSSTDLTGRSALVTGGSRGIGLAVATELARRGSAVIITGRKADTLAEAADTIRAAVPNAVVGTVAGNTGDAAHRAEAVAAAVANGGIDILVNNTGINPVFGDLMQADLDGFRKLLDTNVVAALGYIQEAHRAGMADSGGAVVNIASVAGLRSTGVIAAYGASKAALIRLTEELAWQLGPTIRVNAIAPGIVKTKFAAGLLAAGEDAAAAPYPMKRLGTPEDIAAAVAFLVGDDAGWITGETLRVDGGLLATGSM</sequence>
<dbReference type="PRINTS" id="PR00081">
    <property type="entry name" value="GDHRDH"/>
</dbReference>
<dbReference type="GO" id="GO:0016491">
    <property type="term" value="F:oxidoreductase activity"/>
    <property type="evidence" value="ECO:0007669"/>
    <property type="project" value="UniProtKB-KW"/>
</dbReference>
<accession>M3VB08</accession>
<name>M3VB08_GORML</name>
<dbReference type="eggNOG" id="COG1028">
    <property type="taxonomic scope" value="Bacteria"/>
</dbReference>
<gene>
    <name evidence="3" type="ORF">GM1_010_00270</name>
</gene>
<keyword evidence="2" id="KW-0560">Oxidoreductase</keyword>
<dbReference type="EMBL" id="BAOP01000010">
    <property type="protein sequence ID" value="GAC79438.1"/>
    <property type="molecule type" value="Genomic_DNA"/>
</dbReference>
<reference evidence="3 4" key="1">
    <citation type="submission" date="2013-02" db="EMBL/GenBank/DDBJ databases">
        <title>Whole genome shotgun sequence of Gordonia malaquae NBRC 108250.</title>
        <authorList>
            <person name="Yoshida I."/>
            <person name="Hosoyama A."/>
            <person name="Tsuchikane K."/>
            <person name="Ando Y."/>
            <person name="Baba S."/>
            <person name="Ohji S."/>
            <person name="Hamada M."/>
            <person name="Tamura T."/>
            <person name="Yamazoe A."/>
            <person name="Yamazaki S."/>
            <person name="Fujita N."/>
        </authorList>
    </citation>
    <scope>NUCLEOTIDE SEQUENCE [LARGE SCALE GENOMIC DNA]</scope>
    <source>
        <strain evidence="3 4">NBRC 108250</strain>
    </source>
</reference>
<dbReference type="PRINTS" id="PR00080">
    <property type="entry name" value="SDRFAMILY"/>
</dbReference>
<evidence type="ECO:0000256" key="2">
    <source>
        <dbReference type="ARBA" id="ARBA00023002"/>
    </source>
</evidence>
<dbReference type="PROSITE" id="PS00061">
    <property type="entry name" value="ADH_SHORT"/>
    <property type="match status" value="1"/>
</dbReference>
<dbReference type="OrthoDB" id="9789398at2"/>
<proteinExistence type="inferred from homology"/>
<dbReference type="RefSeq" id="WP_008377844.1">
    <property type="nucleotide sequence ID" value="NZ_BAOP01000010.1"/>
</dbReference>
<comment type="caution">
    <text evidence="3">The sequence shown here is derived from an EMBL/GenBank/DDBJ whole genome shotgun (WGS) entry which is preliminary data.</text>
</comment>
<dbReference type="SUPFAM" id="SSF51735">
    <property type="entry name" value="NAD(P)-binding Rossmann-fold domains"/>
    <property type="match status" value="1"/>
</dbReference>
<dbReference type="Gene3D" id="3.40.50.720">
    <property type="entry name" value="NAD(P)-binding Rossmann-like Domain"/>
    <property type="match status" value="1"/>
</dbReference>
<dbReference type="Proteomes" id="UP000035009">
    <property type="component" value="Unassembled WGS sequence"/>
</dbReference>
<dbReference type="AlphaFoldDB" id="M3VB08"/>
<dbReference type="Pfam" id="PF13561">
    <property type="entry name" value="adh_short_C2"/>
    <property type="match status" value="1"/>
</dbReference>
<evidence type="ECO:0000256" key="1">
    <source>
        <dbReference type="ARBA" id="ARBA00006484"/>
    </source>
</evidence>
<evidence type="ECO:0000313" key="3">
    <source>
        <dbReference type="EMBL" id="GAC79438.1"/>
    </source>
</evidence>
<dbReference type="PANTHER" id="PTHR43943">
    <property type="entry name" value="DEHYDROGENASE/REDUCTASE (SDR FAMILY) MEMBER 4"/>
    <property type="match status" value="1"/>
</dbReference>
<dbReference type="InterPro" id="IPR002347">
    <property type="entry name" value="SDR_fam"/>
</dbReference>
<comment type="similarity">
    <text evidence="1">Belongs to the short-chain dehydrogenases/reductases (SDR) family.</text>
</comment>
<dbReference type="InterPro" id="IPR036291">
    <property type="entry name" value="NAD(P)-bd_dom_sf"/>
</dbReference>